<dbReference type="Pfam" id="PF00271">
    <property type="entry name" value="Helicase_C"/>
    <property type="match status" value="1"/>
</dbReference>
<comment type="cofactor">
    <cofactor evidence="1">
        <name>Mg(2+)</name>
        <dbReference type="ChEBI" id="CHEBI:18420"/>
    </cofactor>
</comment>
<dbReference type="NCBIfam" id="TIGR00614">
    <property type="entry name" value="recQ_fam"/>
    <property type="match status" value="1"/>
</dbReference>
<evidence type="ECO:0000313" key="15">
    <source>
        <dbReference type="Proteomes" id="UP000823598"/>
    </source>
</evidence>
<proteinExistence type="inferred from homology"/>
<dbReference type="InterPro" id="IPR002121">
    <property type="entry name" value="HRDC_dom"/>
</dbReference>
<sequence length="557" mass="63240">SQWGHDFRPEYTQLSVLKQYFPNIPFMALTATADKLTRDDIVKQLGMVDAKMFISSFDRPNISLNVIANYNEKEKLRKILEFISEHPGQSGIVYCLSRVNTEKVADFLSNEGYDAVSYHAGMSNKERQLVQQRFLNDEIDIICATIAFGMGIDKSNIRWVVHFNMPKNVECYYQEIGRAGRDGLPADTLMFYSYSDVAMLTHFVEESGQLEINREKLKRMQEYAEASVCRRRMLLSYFNERYDHDCGKCDVCDNPPERFDGTQLCQMAVSASVRTGQTLGMTMLINVLRGTRLAALSEKGFDKIKTFGVGANMSHNSWSRYILQMIQLGIFEIAYNEGNHLKVTSYGWDVVKGIVPPVMMSRIMFDNHRHMTENGMFGKRNAVSPKQKLIDDLKAARLLISKQEKVPPYIIFSDKVISDIAEMLPVTVDEFAAVPGVGEKKVVRFSKTFISLVRKYKGMPASVAGFSDTITLFLLKKGYDIDGIAILRGLKRNTICGHIAKLIQLRKFSDYADIISKDEYETIISKWKSGLDLRDGKGLFDPDFVPIAIAIYRINGN</sequence>
<evidence type="ECO:0000256" key="4">
    <source>
        <dbReference type="ARBA" id="ARBA00022801"/>
    </source>
</evidence>
<evidence type="ECO:0000256" key="10">
    <source>
        <dbReference type="ARBA" id="ARBA00044535"/>
    </source>
</evidence>
<dbReference type="AlphaFoldDB" id="A0A9D9IP91"/>
<dbReference type="GO" id="GO:0016787">
    <property type="term" value="F:hydrolase activity"/>
    <property type="evidence" value="ECO:0007669"/>
    <property type="project" value="UniProtKB-KW"/>
</dbReference>
<evidence type="ECO:0000256" key="8">
    <source>
        <dbReference type="ARBA" id="ARBA00034617"/>
    </source>
</evidence>
<dbReference type="GO" id="GO:0005737">
    <property type="term" value="C:cytoplasm"/>
    <property type="evidence" value="ECO:0007669"/>
    <property type="project" value="TreeGrafter"/>
</dbReference>
<dbReference type="SUPFAM" id="SSF47819">
    <property type="entry name" value="HRDC-like"/>
    <property type="match status" value="1"/>
</dbReference>
<dbReference type="InterPro" id="IPR032284">
    <property type="entry name" value="RecQ_Zn-bd"/>
</dbReference>
<evidence type="ECO:0000256" key="11">
    <source>
        <dbReference type="ARBA" id="ARBA00044550"/>
    </source>
</evidence>
<dbReference type="Proteomes" id="UP000823598">
    <property type="component" value="Unassembled WGS sequence"/>
</dbReference>
<dbReference type="InterPro" id="IPR027417">
    <property type="entry name" value="P-loop_NTPase"/>
</dbReference>
<dbReference type="Pfam" id="PF14493">
    <property type="entry name" value="HTH_40"/>
    <property type="match status" value="1"/>
</dbReference>
<gene>
    <name evidence="14" type="ORF">IAB88_01300</name>
</gene>
<dbReference type="InterPro" id="IPR001650">
    <property type="entry name" value="Helicase_C-like"/>
</dbReference>
<keyword evidence="4" id="KW-0378">Hydrolase</keyword>
<organism evidence="14 15">
    <name type="scientific">Candidatus Limisoma faecipullorum</name>
    <dbReference type="NCBI Taxonomy" id="2840854"/>
    <lineage>
        <taxon>Bacteria</taxon>
        <taxon>Pseudomonadati</taxon>
        <taxon>Bacteroidota</taxon>
        <taxon>Bacteroidia</taxon>
        <taxon>Bacteroidales</taxon>
        <taxon>Candidatus Limisoma</taxon>
    </lineage>
</organism>
<evidence type="ECO:0000313" key="14">
    <source>
        <dbReference type="EMBL" id="MBO8475611.1"/>
    </source>
</evidence>
<feature type="non-terminal residue" evidence="14">
    <location>
        <position position="1"/>
    </location>
</feature>
<evidence type="ECO:0000256" key="1">
    <source>
        <dbReference type="ARBA" id="ARBA00001946"/>
    </source>
</evidence>
<reference evidence="14" key="1">
    <citation type="submission" date="2020-10" db="EMBL/GenBank/DDBJ databases">
        <authorList>
            <person name="Gilroy R."/>
        </authorList>
    </citation>
    <scope>NUCLEOTIDE SEQUENCE</scope>
    <source>
        <strain evidence="14">6919</strain>
    </source>
</reference>
<feature type="domain" description="HRDC" evidence="12">
    <location>
        <begin position="383"/>
        <end position="463"/>
    </location>
</feature>
<dbReference type="Pfam" id="PF00570">
    <property type="entry name" value="HRDC"/>
    <property type="match status" value="1"/>
</dbReference>
<feature type="domain" description="Helicase C-terminal" evidence="13">
    <location>
        <begin position="75"/>
        <end position="224"/>
    </location>
</feature>
<keyword evidence="5 14" id="KW-0547">Nucleotide-binding</keyword>
<dbReference type="Gene3D" id="1.10.150.80">
    <property type="entry name" value="HRDC domain"/>
    <property type="match status" value="1"/>
</dbReference>
<dbReference type="InterPro" id="IPR018982">
    <property type="entry name" value="RQC_domain"/>
</dbReference>
<dbReference type="FunFam" id="3.40.50.300:FF:000156">
    <property type="entry name" value="ATP-dependent DNA helicase recQ"/>
    <property type="match status" value="1"/>
</dbReference>
<dbReference type="PANTHER" id="PTHR13710">
    <property type="entry name" value="DNA HELICASE RECQ FAMILY MEMBER"/>
    <property type="match status" value="1"/>
</dbReference>
<evidence type="ECO:0000256" key="5">
    <source>
        <dbReference type="ARBA" id="ARBA00022806"/>
    </source>
</evidence>
<dbReference type="Pfam" id="PF09382">
    <property type="entry name" value="RQC"/>
    <property type="match status" value="1"/>
</dbReference>
<evidence type="ECO:0000259" key="13">
    <source>
        <dbReference type="PROSITE" id="PS51194"/>
    </source>
</evidence>
<keyword evidence="7" id="KW-0413">Isomerase</keyword>
<dbReference type="Gene3D" id="1.10.10.10">
    <property type="entry name" value="Winged helix-like DNA-binding domain superfamily/Winged helix DNA-binding domain"/>
    <property type="match status" value="1"/>
</dbReference>
<comment type="similarity">
    <text evidence="2">Belongs to the helicase family. RecQ subfamily.</text>
</comment>
<reference evidence="14" key="2">
    <citation type="journal article" date="2021" name="PeerJ">
        <title>Extensive microbial diversity within the chicken gut microbiome revealed by metagenomics and culture.</title>
        <authorList>
            <person name="Gilroy R."/>
            <person name="Ravi A."/>
            <person name="Getino M."/>
            <person name="Pursley I."/>
            <person name="Horton D.L."/>
            <person name="Alikhan N.F."/>
            <person name="Baker D."/>
            <person name="Gharbi K."/>
            <person name="Hall N."/>
            <person name="Watson M."/>
            <person name="Adriaenssens E.M."/>
            <person name="Foster-Nyarko E."/>
            <person name="Jarju S."/>
            <person name="Secka A."/>
            <person name="Antonio M."/>
            <person name="Oren A."/>
            <person name="Chaudhuri R.R."/>
            <person name="La Ragione R."/>
            <person name="Hildebrand F."/>
            <person name="Pallen M.J."/>
        </authorList>
    </citation>
    <scope>NUCLEOTIDE SEQUENCE</scope>
    <source>
        <strain evidence="14">6919</strain>
    </source>
</reference>
<dbReference type="GO" id="GO:0006281">
    <property type="term" value="P:DNA repair"/>
    <property type="evidence" value="ECO:0007669"/>
    <property type="project" value="InterPro"/>
</dbReference>
<dbReference type="GO" id="GO:0030894">
    <property type="term" value="C:replisome"/>
    <property type="evidence" value="ECO:0007669"/>
    <property type="project" value="TreeGrafter"/>
</dbReference>
<evidence type="ECO:0000256" key="3">
    <source>
        <dbReference type="ARBA" id="ARBA00022723"/>
    </source>
</evidence>
<evidence type="ECO:0000256" key="7">
    <source>
        <dbReference type="ARBA" id="ARBA00023235"/>
    </source>
</evidence>
<dbReference type="EC" id="5.6.2.4" evidence="9"/>
<name>A0A9D9IP91_9BACT</name>
<keyword evidence="5 14" id="KW-0067">ATP-binding</keyword>
<dbReference type="PROSITE" id="PS50967">
    <property type="entry name" value="HRDC"/>
    <property type="match status" value="1"/>
</dbReference>
<keyword evidence="6" id="KW-0238">DNA-binding</keyword>
<accession>A0A9D9IP91</accession>
<comment type="catalytic activity">
    <reaction evidence="8">
        <text>Couples ATP hydrolysis with the unwinding of duplex DNA by translocating in the 3'-5' direction.</text>
        <dbReference type="EC" id="5.6.2.4"/>
    </reaction>
</comment>
<protein>
    <recommendedName>
        <fullName evidence="10">ATP-dependent DNA helicase RecQ</fullName>
        <ecNumber evidence="9">5.6.2.4</ecNumber>
    </recommendedName>
    <alternativeName>
        <fullName evidence="11">DNA 3'-5' helicase RecQ</fullName>
    </alternativeName>
</protein>
<keyword evidence="5 14" id="KW-0347">Helicase</keyword>
<comment type="caution">
    <text evidence="14">The sequence shown here is derived from an EMBL/GenBank/DDBJ whole genome shotgun (WGS) entry which is preliminary data.</text>
</comment>
<dbReference type="PROSITE" id="PS51194">
    <property type="entry name" value="HELICASE_CTER"/>
    <property type="match status" value="1"/>
</dbReference>
<dbReference type="PANTHER" id="PTHR13710:SF105">
    <property type="entry name" value="ATP-DEPENDENT DNA HELICASE Q1"/>
    <property type="match status" value="1"/>
</dbReference>
<dbReference type="CDD" id="cd18794">
    <property type="entry name" value="SF2_C_RecQ"/>
    <property type="match status" value="1"/>
</dbReference>
<dbReference type="InterPro" id="IPR010997">
    <property type="entry name" value="HRDC-like_sf"/>
</dbReference>
<dbReference type="EMBL" id="JADIMC010000018">
    <property type="protein sequence ID" value="MBO8475611.1"/>
    <property type="molecule type" value="Genomic_DNA"/>
</dbReference>
<dbReference type="GO" id="GO:0003677">
    <property type="term" value="F:DNA binding"/>
    <property type="evidence" value="ECO:0007669"/>
    <property type="project" value="UniProtKB-KW"/>
</dbReference>
<dbReference type="InterPro" id="IPR036388">
    <property type="entry name" value="WH-like_DNA-bd_sf"/>
</dbReference>
<dbReference type="SUPFAM" id="SSF52540">
    <property type="entry name" value="P-loop containing nucleoside triphosphate hydrolases"/>
    <property type="match status" value="1"/>
</dbReference>
<dbReference type="GO" id="GO:0046872">
    <property type="term" value="F:metal ion binding"/>
    <property type="evidence" value="ECO:0007669"/>
    <property type="project" value="UniProtKB-KW"/>
</dbReference>
<dbReference type="GO" id="GO:0043138">
    <property type="term" value="F:3'-5' DNA helicase activity"/>
    <property type="evidence" value="ECO:0007669"/>
    <property type="project" value="UniProtKB-EC"/>
</dbReference>
<evidence type="ECO:0000259" key="12">
    <source>
        <dbReference type="PROSITE" id="PS50967"/>
    </source>
</evidence>
<dbReference type="GO" id="GO:0043590">
    <property type="term" value="C:bacterial nucleoid"/>
    <property type="evidence" value="ECO:0007669"/>
    <property type="project" value="TreeGrafter"/>
</dbReference>
<evidence type="ECO:0000256" key="2">
    <source>
        <dbReference type="ARBA" id="ARBA00005446"/>
    </source>
</evidence>
<keyword evidence="3" id="KW-0479">Metal-binding</keyword>
<dbReference type="SMART" id="SM00956">
    <property type="entry name" value="RQC"/>
    <property type="match status" value="1"/>
</dbReference>
<dbReference type="Gene3D" id="3.40.50.300">
    <property type="entry name" value="P-loop containing nucleotide triphosphate hydrolases"/>
    <property type="match status" value="2"/>
</dbReference>
<evidence type="ECO:0000256" key="6">
    <source>
        <dbReference type="ARBA" id="ARBA00023125"/>
    </source>
</evidence>
<dbReference type="InterPro" id="IPR004589">
    <property type="entry name" value="DNA_helicase_ATP-dep_RecQ"/>
</dbReference>
<dbReference type="SMART" id="SM00341">
    <property type="entry name" value="HRDC"/>
    <property type="match status" value="1"/>
</dbReference>
<dbReference type="GO" id="GO:0009378">
    <property type="term" value="F:four-way junction helicase activity"/>
    <property type="evidence" value="ECO:0007669"/>
    <property type="project" value="TreeGrafter"/>
</dbReference>
<dbReference type="SMART" id="SM00490">
    <property type="entry name" value="HELICc"/>
    <property type="match status" value="1"/>
</dbReference>
<evidence type="ECO:0000256" key="9">
    <source>
        <dbReference type="ARBA" id="ARBA00034808"/>
    </source>
</evidence>
<dbReference type="InterPro" id="IPR044876">
    <property type="entry name" value="HRDC_dom_sf"/>
</dbReference>
<dbReference type="GO" id="GO:0006260">
    <property type="term" value="P:DNA replication"/>
    <property type="evidence" value="ECO:0007669"/>
    <property type="project" value="InterPro"/>
</dbReference>
<dbReference type="InterPro" id="IPR029491">
    <property type="entry name" value="Helicase_HTH"/>
</dbReference>
<dbReference type="Pfam" id="PF16124">
    <property type="entry name" value="RecQ_Zn_bind"/>
    <property type="match status" value="1"/>
</dbReference>
<dbReference type="GO" id="GO:0006310">
    <property type="term" value="P:DNA recombination"/>
    <property type="evidence" value="ECO:0007669"/>
    <property type="project" value="InterPro"/>
</dbReference>
<dbReference type="GO" id="GO:0000166">
    <property type="term" value="F:nucleotide binding"/>
    <property type="evidence" value="ECO:0007669"/>
    <property type="project" value="InterPro"/>
</dbReference>